<accession>A0A176S2A2</accession>
<keyword evidence="3" id="KW-1185">Reference proteome</keyword>
<dbReference type="Pfam" id="PF04612">
    <property type="entry name" value="T2SSM"/>
    <property type="match status" value="1"/>
</dbReference>
<evidence type="ECO:0000256" key="1">
    <source>
        <dbReference type="SAM" id="Phobius"/>
    </source>
</evidence>
<keyword evidence="1" id="KW-1133">Transmembrane helix</keyword>
<dbReference type="Proteomes" id="UP000076962">
    <property type="component" value="Unassembled WGS sequence"/>
</dbReference>
<keyword evidence="1" id="KW-0472">Membrane</keyword>
<dbReference type="GO" id="GO:0015627">
    <property type="term" value="C:type II protein secretion system complex"/>
    <property type="evidence" value="ECO:0007669"/>
    <property type="project" value="InterPro"/>
</dbReference>
<gene>
    <name evidence="2" type="ORF">THIOM_002142</name>
</gene>
<dbReference type="AlphaFoldDB" id="A0A176S2A2"/>
<dbReference type="InterPro" id="IPR007690">
    <property type="entry name" value="T2SS_GspM"/>
</dbReference>
<reference evidence="2 3" key="1">
    <citation type="submission" date="2016-05" db="EMBL/GenBank/DDBJ databases">
        <title>Single-cell genome of chain-forming Candidatus Thiomargarita nelsonii and comparison to other large sulfur-oxidizing bacteria.</title>
        <authorList>
            <person name="Winkel M."/>
            <person name="Salman V."/>
            <person name="Woyke T."/>
            <person name="Schulz-Vogt H."/>
            <person name="Richter M."/>
            <person name="Flood B."/>
            <person name="Bailey J."/>
            <person name="Amann R."/>
            <person name="Mussmann M."/>
        </authorList>
    </citation>
    <scope>NUCLEOTIDE SEQUENCE [LARGE SCALE GENOMIC DNA]</scope>
    <source>
        <strain evidence="2 3">THI036</strain>
    </source>
</reference>
<dbReference type="GO" id="GO:0015628">
    <property type="term" value="P:protein secretion by the type II secretion system"/>
    <property type="evidence" value="ECO:0007669"/>
    <property type="project" value="InterPro"/>
</dbReference>
<organism evidence="2 3">
    <name type="scientific">Candidatus Thiomargarita nelsonii</name>
    <dbReference type="NCBI Taxonomy" id="1003181"/>
    <lineage>
        <taxon>Bacteria</taxon>
        <taxon>Pseudomonadati</taxon>
        <taxon>Pseudomonadota</taxon>
        <taxon>Gammaproteobacteria</taxon>
        <taxon>Thiotrichales</taxon>
        <taxon>Thiotrichaceae</taxon>
        <taxon>Thiomargarita</taxon>
    </lineage>
</organism>
<comment type="caution">
    <text evidence="2">The sequence shown here is derived from an EMBL/GenBank/DDBJ whole genome shotgun (WGS) entry which is preliminary data.</text>
</comment>
<proteinExistence type="predicted"/>
<feature type="transmembrane region" description="Helical" evidence="1">
    <location>
        <begin position="15"/>
        <end position="36"/>
    </location>
</feature>
<dbReference type="EMBL" id="LUTY01001189">
    <property type="protein sequence ID" value="OAD22074.1"/>
    <property type="molecule type" value="Genomic_DNA"/>
</dbReference>
<protein>
    <submittedName>
        <fullName evidence="2">General secretion pathway M protein</fullName>
    </submittedName>
</protein>
<sequence length="110" mass="12458">MKQWFKQLAPRERRALMIGAIALGGILGYFMLWTPFVTARTQLENIVAAQKATLHWMQTAAFKVQQLRQQSRTPPAHKASLLSLIDQSTLAQARKRIEPKGDGTKFINKP</sequence>
<keyword evidence="1" id="KW-0812">Transmembrane</keyword>
<evidence type="ECO:0000313" key="3">
    <source>
        <dbReference type="Proteomes" id="UP000076962"/>
    </source>
</evidence>
<evidence type="ECO:0000313" key="2">
    <source>
        <dbReference type="EMBL" id="OAD22074.1"/>
    </source>
</evidence>
<name>A0A176S2A2_9GAMM</name>